<dbReference type="RefSeq" id="WP_013468737.1">
    <property type="nucleotide sequence ID" value="NC_014810.2"/>
</dbReference>
<accession>E7A8M8</accession>
<evidence type="ECO:0000313" key="5">
    <source>
        <dbReference type="Proteomes" id="UP000007934"/>
    </source>
</evidence>
<dbReference type="GO" id="GO:0047617">
    <property type="term" value="F:fatty acyl-CoA hydrolase activity"/>
    <property type="evidence" value="ECO:0007669"/>
    <property type="project" value="TreeGrafter"/>
</dbReference>
<dbReference type="CDD" id="cd00586">
    <property type="entry name" value="4HBT"/>
    <property type="match status" value="1"/>
</dbReference>
<dbReference type="InterPro" id="IPR006683">
    <property type="entry name" value="Thioestr_dom"/>
</dbReference>
<dbReference type="InterPro" id="IPR050563">
    <property type="entry name" value="4-hydroxybenzoyl-CoA_TE"/>
</dbReference>
<dbReference type="InterPro" id="IPR006684">
    <property type="entry name" value="YbgC/YbaW"/>
</dbReference>
<dbReference type="OrthoDB" id="9808429at2"/>
<evidence type="ECO:0000313" key="4">
    <source>
        <dbReference type="EMBL" id="CBY82365.1"/>
    </source>
</evidence>
<dbReference type="eggNOG" id="COG0824">
    <property type="taxonomic scope" value="Bacteria"/>
</dbReference>
<evidence type="ECO:0000256" key="2">
    <source>
        <dbReference type="ARBA" id="ARBA00022801"/>
    </source>
</evidence>
<dbReference type="PIRSF" id="PIRSF003230">
    <property type="entry name" value="YbgC"/>
    <property type="match status" value="1"/>
</dbReference>
<dbReference type="NCBIfam" id="TIGR00051">
    <property type="entry name" value="YbgC/FadM family acyl-CoA thioesterase"/>
    <property type="match status" value="1"/>
</dbReference>
<dbReference type="InterPro" id="IPR008272">
    <property type="entry name" value="HB-CoA_thioesterase_AS"/>
</dbReference>
<name>E7A8M8_HELFC</name>
<reference evidence="4 5" key="1">
    <citation type="journal article" date="2011" name="Genome Biol. Evol.">
        <title>Comparative whole genome sequence analysis of the carcinogenic bacterial model pathogen Helicobacter felis.</title>
        <authorList>
            <person name="Arnold I.C."/>
            <person name="Zigova Z."/>
            <person name="Holden M."/>
            <person name="Lawley T.D."/>
            <person name="Rad R."/>
            <person name="Dougan G."/>
            <person name="Falkow S."/>
            <person name="Bentley S.D."/>
            <person name="Muller A."/>
        </authorList>
    </citation>
    <scope>NUCLEOTIDE SEQUENCE [LARGE SCALE GENOMIC DNA]</scope>
    <source>
        <strain evidence="5">ATCC 49179 / CCUG 28539 / NCTC 12436 / CS1</strain>
    </source>
</reference>
<protein>
    <submittedName>
        <fullName evidence="4">Thioesterase family protein</fullName>
    </submittedName>
</protein>
<dbReference type="PANTHER" id="PTHR31793">
    <property type="entry name" value="4-HYDROXYBENZOYL-COA THIOESTERASE FAMILY MEMBER"/>
    <property type="match status" value="1"/>
</dbReference>
<dbReference type="Proteomes" id="UP000007934">
    <property type="component" value="Chromosome"/>
</dbReference>
<dbReference type="KEGG" id="hfe:HFELIS_02810"/>
<evidence type="ECO:0000259" key="3">
    <source>
        <dbReference type="Pfam" id="PF03061"/>
    </source>
</evidence>
<dbReference type="Pfam" id="PF03061">
    <property type="entry name" value="4HBT"/>
    <property type="match status" value="1"/>
</dbReference>
<dbReference type="Gene3D" id="3.10.129.10">
    <property type="entry name" value="Hotdog Thioesterase"/>
    <property type="match status" value="1"/>
</dbReference>
<dbReference type="GeneID" id="36134125"/>
<comment type="similarity">
    <text evidence="1">Belongs to the 4-hydroxybenzoyl-CoA thioesterase family.</text>
</comment>
<dbReference type="EMBL" id="FQ670179">
    <property type="protein sequence ID" value="CBY82365.1"/>
    <property type="molecule type" value="Genomic_DNA"/>
</dbReference>
<feature type="domain" description="Thioesterase" evidence="3">
    <location>
        <begin position="13"/>
        <end position="88"/>
    </location>
</feature>
<dbReference type="PROSITE" id="PS01328">
    <property type="entry name" value="4HBCOA_THIOESTERASE"/>
    <property type="match status" value="1"/>
</dbReference>
<dbReference type="PANTHER" id="PTHR31793:SF37">
    <property type="entry name" value="ACYL-COA THIOESTER HYDROLASE YBGC"/>
    <property type="match status" value="1"/>
</dbReference>
<dbReference type="STRING" id="936155.HFELIS_02810"/>
<dbReference type="HOGENOM" id="CLU_101141_7_1_7"/>
<dbReference type="AlphaFoldDB" id="E7A8M8"/>
<evidence type="ECO:0000256" key="1">
    <source>
        <dbReference type="ARBA" id="ARBA00005953"/>
    </source>
</evidence>
<keyword evidence="5" id="KW-1185">Reference proteome</keyword>
<gene>
    <name evidence="4" type="ordered locus">Hfelis_02810</name>
</gene>
<sequence>MRFRVYYEDTDCGGIVYHANYLKYCERARSEVFFANDLSPCDQQGFFVVRSLQAQFFTPGKLGDTLEVLTKLKELKKVSVILEQEVIRVAPQSARLFCMQIKLGFISQATHAPTPISAPFVSLLKSLL</sequence>
<keyword evidence="2" id="KW-0378">Hydrolase</keyword>
<dbReference type="InterPro" id="IPR029069">
    <property type="entry name" value="HotDog_dom_sf"/>
</dbReference>
<organism evidence="4 5">
    <name type="scientific">Helicobacter felis (strain ATCC 49179 / CCUG 28539 / NCTC 12436 / CS1)</name>
    <dbReference type="NCBI Taxonomy" id="936155"/>
    <lineage>
        <taxon>Bacteria</taxon>
        <taxon>Pseudomonadati</taxon>
        <taxon>Campylobacterota</taxon>
        <taxon>Epsilonproteobacteria</taxon>
        <taxon>Campylobacterales</taxon>
        <taxon>Helicobacteraceae</taxon>
        <taxon>Helicobacter</taxon>
    </lineage>
</organism>
<dbReference type="SUPFAM" id="SSF54637">
    <property type="entry name" value="Thioesterase/thiol ester dehydrase-isomerase"/>
    <property type="match status" value="1"/>
</dbReference>
<proteinExistence type="inferred from homology"/>